<reference evidence="2" key="1">
    <citation type="journal article" date="2019" name="Sci. Rep.">
        <title>Draft genome of Tanacetum cinerariifolium, the natural source of mosquito coil.</title>
        <authorList>
            <person name="Yamashiro T."/>
            <person name="Shiraishi A."/>
            <person name="Satake H."/>
            <person name="Nakayama K."/>
        </authorList>
    </citation>
    <scope>NUCLEOTIDE SEQUENCE</scope>
</reference>
<feature type="region of interest" description="Disordered" evidence="1">
    <location>
        <begin position="358"/>
        <end position="385"/>
    </location>
</feature>
<comment type="caution">
    <text evidence="2">The sequence shown here is derived from an EMBL/GenBank/DDBJ whole genome shotgun (WGS) entry which is preliminary data.</text>
</comment>
<feature type="compositionally biased region" description="Polar residues" evidence="1">
    <location>
        <begin position="535"/>
        <end position="553"/>
    </location>
</feature>
<gene>
    <name evidence="2" type="ORF">Tci_036343</name>
</gene>
<feature type="region of interest" description="Disordered" evidence="1">
    <location>
        <begin position="533"/>
        <end position="553"/>
    </location>
</feature>
<sequence length="831" mass="94241">MESLNSNSQEKELHQLQQMQDNAKESCMTSFQLLHSFLQVLSYDESKSKRVSERAFMTLFGQDNVTFTSTMFLYVDQLQNQLDKDEFQEDKSMAAFWVLNNQFQKFIDWQQYDRRMKERQMQSRESKVVSSKELDASLVVTECSGTKLDLYITSSSLWTYITHVVDADIRPVNDQEPSAEVHLTAQHNVLANEQQHTDQSETSYDTYLLEKVDSNTTPNLINTCHRGGEIDQDAEQYQFAKSSILGKPVLQPLRNQSVVRQTNSFRSKRPKFSKPRFASQVDVNNVLSKPVTPYYLPKVRESVFVKPNHVIASGSSRNSSKESYGSNDMAHNYYLEEAKKKTQDKNINLKASVMHTTSLQNTTNGSKPIPRRNNQTSRSFPVSKSSCGMSNGVPLVDNSSSFLDSKHFVCSTCQKCVFNANHDACLTKFLKEVNSRIKVQSSKSRNNIKPIEKITNVIKPKRWISRGHRVSLNKYISSGLVQNSVSPTSYVPPSKKDHEILFQPLFDEYFNHPPRAVSLVLAAVAAPRAVDPAGSPSSTIIDQDVPSANSSSEETTLQGFIPSIQDSCKTQFLQHLMFHHLRKTMRFCFNHCLFDEYFNPPPHAVSLVSVAIAAPRAVDPAGSPSSTIIDQDVPSASTSSTIQEIKSQVTHQAGSESRPPMLNKENYVPWSSRLLRYAKSRPNGKLIHNSILNGLYIRRMIPEPENYMPWSSRLLRYTKSRPNGKLIHNSILNGPYVRRMIPEPGDANRDVNVTETFHEQTDDELSEKELKQIEADDQAIQTILLDLPEDINAAVDSCETAQEIWLRVQQMMKGSDIGIQEKKAKLFNEWE</sequence>
<feature type="non-terminal residue" evidence="2">
    <location>
        <position position="831"/>
    </location>
</feature>
<evidence type="ECO:0000256" key="1">
    <source>
        <dbReference type="SAM" id="MobiDB-lite"/>
    </source>
</evidence>
<dbReference type="EMBL" id="BKCJ010005007">
    <property type="protein sequence ID" value="GEU64365.1"/>
    <property type="molecule type" value="Genomic_DNA"/>
</dbReference>
<proteinExistence type="predicted"/>
<protein>
    <recommendedName>
        <fullName evidence="3">Integrase, catalytic region, zinc finger, CCHC-type, peptidase aspartic, catalytic</fullName>
    </recommendedName>
</protein>
<name>A0A6L2LW57_TANCI</name>
<evidence type="ECO:0008006" key="3">
    <source>
        <dbReference type="Google" id="ProtNLM"/>
    </source>
</evidence>
<organism evidence="2">
    <name type="scientific">Tanacetum cinerariifolium</name>
    <name type="common">Dalmatian daisy</name>
    <name type="synonym">Chrysanthemum cinerariifolium</name>
    <dbReference type="NCBI Taxonomy" id="118510"/>
    <lineage>
        <taxon>Eukaryota</taxon>
        <taxon>Viridiplantae</taxon>
        <taxon>Streptophyta</taxon>
        <taxon>Embryophyta</taxon>
        <taxon>Tracheophyta</taxon>
        <taxon>Spermatophyta</taxon>
        <taxon>Magnoliopsida</taxon>
        <taxon>eudicotyledons</taxon>
        <taxon>Gunneridae</taxon>
        <taxon>Pentapetalae</taxon>
        <taxon>asterids</taxon>
        <taxon>campanulids</taxon>
        <taxon>Asterales</taxon>
        <taxon>Asteraceae</taxon>
        <taxon>Asteroideae</taxon>
        <taxon>Anthemideae</taxon>
        <taxon>Anthemidinae</taxon>
        <taxon>Tanacetum</taxon>
    </lineage>
</organism>
<accession>A0A6L2LW57</accession>
<evidence type="ECO:0000313" key="2">
    <source>
        <dbReference type="EMBL" id="GEU64365.1"/>
    </source>
</evidence>
<dbReference type="AlphaFoldDB" id="A0A6L2LW57"/>